<sequence>MEGNPGKWPATLFGAAATTGKAVFGTWSVGGREHFDSATTQRVDSYRRNGFAMVHESLGRSWTITRWNNFGGAVLYRR</sequence>
<dbReference type="Proteomes" id="UP001141259">
    <property type="component" value="Unassembled WGS sequence"/>
</dbReference>
<proteinExistence type="predicted"/>
<organism evidence="1 2">
    <name type="scientific">Umezawaea endophytica</name>
    <dbReference type="NCBI Taxonomy" id="1654476"/>
    <lineage>
        <taxon>Bacteria</taxon>
        <taxon>Bacillati</taxon>
        <taxon>Actinomycetota</taxon>
        <taxon>Actinomycetes</taxon>
        <taxon>Pseudonocardiales</taxon>
        <taxon>Pseudonocardiaceae</taxon>
        <taxon>Umezawaea</taxon>
    </lineage>
</organism>
<gene>
    <name evidence="1" type="ORF">NZH93_34680</name>
</gene>
<dbReference type="EMBL" id="JANYMP010000021">
    <property type="protein sequence ID" value="MCS7482026.1"/>
    <property type="molecule type" value="Genomic_DNA"/>
</dbReference>
<keyword evidence="2" id="KW-1185">Reference proteome</keyword>
<dbReference type="RefSeq" id="WP_259627510.1">
    <property type="nucleotide sequence ID" value="NZ_JANYMP010000021.1"/>
</dbReference>
<name>A0A9X3AI49_9PSEU</name>
<dbReference type="AlphaFoldDB" id="A0A9X3AI49"/>
<evidence type="ECO:0000313" key="1">
    <source>
        <dbReference type="EMBL" id="MCS7482026.1"/>
    </source>
</evidence>
<comment type="caution">
    <text evidence="1">The sequence shown here is derived from an EMBL/GenBank/DDBJ whole genome shotgun (WGS) entry which is preliminary data.</text>
</comment>
<protein>
    <submittedName>
        <fullName evidence="1">Uncharacterized protein</fullName>
    </submittedName>
</protein>
<evidence type="ECO:0000313" key="2">
    <source>
        <dbReference type="Proteomes" id="UP001141259"/>
    </source>
</evidence>
<accession>A0A9X3AI49</accession>
<reference evidence="1" key="1">
    <citation type="submission" date="2022-08" db="EMBL/GenBank/DDBJ databases">
        <authorList>
            <person name="Tistechok S."/>
            <person name="Samborskyy M."/>
            <person name="Roman I."/>
        </authorList>
    </citation>
    <scope>NUCLEOTIDE SEQUENCE</scope>
    <source>
        <strain evidence="1">DSM 103496</strain>
    </source>
</reference>